<dbReference type="eggNOG" id="COG0764">
    <property type="taxonomic scope" value="Bacteria"/>
</dbReference>
<proteinExistence type="predicted"/>
<evidence type="ECO:0000313" key="2">
    <source>
        <dbReference type="Proteomes" id="UP000005631"/>
    </source>
</evidence>
<gene>
    <name evidence="1" type="ordered locus">Oweho_1217</name>
</gene>
<evidence type="ECO:0008006" key="3">
    <source>
        <dbReference type="Google" id="ProtNLM"/>
    </source>
</evidence>
<organism evidence="1 2">
    <name type="scientific">Owenweeksia hongkongensis (strain DSM 17368 / CIP 108786 / JCM 12287 / NRRL B-23963 / UST20020801)</name>
    <dbReference type="NCBI Taxonomy" id="926562"/>
    <lineage>
        <taxon>Bacteria</taxon>
        <taxon>Pseudomonadati</taxon>
        <taxon>Bacteroidota</taxon>
        <taxon>Flavobacteriia</taxon>
        <taxon>Flavobacteriales</taxon>
        <taxon>Owenweeksiaceae</taxon>
        <taxon>Owenweeksia</taxon>
    </lineage>
</organism>
<dbReference type="RefSeq" id="WP_014201582.1">
    <property type="nucleotide sequence ID" value="NC_016599.1"/>
</dbReference>
<dbReference type="InterPro" id="IPR016776">
    <property type="entry name" value="ApeP-like_dehydratase"/>
</dbReference>
<dbReference type="Pfam" id="PF22817">
    <property type="entry name" value="ApeP-like"/>
    <property type="match status" value="1"/>
</dbReference>
<dbReference type="STRING" id="926562.Oweho_1217"/>
<dbReference type="OrthoDB" id="2922403at2"/>
<dbReference type="InterPro" id="IPR029069">
    <property type="entry name" value="HotDog_dom_sf"/>
</dbReference>
<sequence length="144" mass="15823">MTPLVSSKNITRYIPQKAPIIMVGELMSNDENQTVSRLNIEAKNIFCTDGLFMEPGLIENIAQTAALRMGYTASQKEGNEKAPKGFIGAVSKLKVHGFPKIGDTLETTVDIKNEIFGIILIQGTSRVNGEVMAECEMKIFVEDE</sequence>
<dbReference type="AlphaFoldDB" id="G8R632"/>
<accession>G8R632</accession>
<reference evidence="1 2" key="1">
    <citation type="journal article" date="2012" name="Stand. Genomic Sci.">
        <title>Genome sequence of the orange-pigmented seawater bacterium Owenweeksia hongkongensis type strain (UST20020801(T)).</title>
        <authorList>
            <person name="Riedel T."/>
            <person name="Held B."/>
            <person name="Nolan M."/>
            <person name="Lucas S."/>
            <person name="Lapidus A."/>
            <person name="Tice H."/>
            <person name="Del Rio T.G."/>
            <person name="Cheng J.F."/>
            <person name="Han C."/>
            <person name="Tapia R."/>
            <person name="Goodwin L.A."/>
            <person name="Pitluck S."/>
            <person name="Liolios K."/>
            <person name="Mavromatis K."/>
            <person name="Pagani I."/>
            <person name="Ivanova N."/>
            <person name="Mikhailova N."/>
            <person name="Pati A."/>
            <person name="Chen A."/>
            <person name="Palaniappan K."/>
            <person name="Rohde M."/>
            <person name="Tindall B.J."/>
            <person name="Detter J.C."/>
            <person name="Goker M."/>
            <person name="Woyke T."/>
            <person name="Bristow J."/>
            <person name="Eisen J.A."/>
            <person name="Markowitz V."/>
            <person name="Hugenholtz P."/>
            <person name="Klenk H.P."/>
            <person name="Kyrpides N.C."/>
        </authorList>
    </citation>
    <scope>NUCLEOTIDE SEQUENCE</scope>
    <source>
        <strain evidence="2">DSM 17368 / JCM 12287 / NRRL B-23963</strain>
    </source>
</reference>
<dbReference type="Gene3D" id="3.10.129.10">
    <property type="entry name" value="Hotdog Thioesterase"/>
    <property type="match status" value="1"/>
</dbReference>
<keyword evidence="2" id="KW-1185">Reference proteome</keyword>
<dbReference type="KEGG" id="oho:Oweho_1217"/>
<name>G8R632_OWEHD</name>
<dbReference type="Proteomes" id="UP000005631">
    <property type="component" value="Chromosome"/>
</dbReference>
<protein>
    <recommendedName>
        <fullName evidence="3">3-hydroxymyristoyl/3-hydroxydecanoyl-(Acyl carrier protein) dehydratase</fullName>
    </recommendedName>
</protein>
<evidence type="ECO:0000313" key="1">
    <source>
        <dbReference type="EMBL" id="AEV32222.1"/>
    </source>
</evidence>
<dbReference type="HOGENOM" id="CLU_116661_2_0_10"/>
<dbReference type="EMBL" id="CP003156">
    <property type="protein sequence ID" value="AEV32222.1"/>
    <property type="molecule type" value="Genomic_DNA"/>
</dbReference>
<dbReference type="SUPFAM" id="SSF54637">
    <property type="entry name" value="Thioesterase/thiol ester dehydrase-isomerase"/>
    <property type="match status" value="1"/>
</dbReference>